<evidence type="ECO:0000259" key="1">
    <source>
        <dbReference type="Pfam" id="PF04149"/>
    </source>
</evidence>
<dbReference type="AlphaFoldDB" id="A0A385D8N9"/>
<dbReference type="RefSeq" id="WP_030306330.1">
    <property type="nucleotide sequence ID" value="NZ_CP031742.1"/>
</dbReference>
<gene>
    <name evidence="2" type="ORF">D0C37_09110</name>
</gene>
<protein>
    <submittedName>
        <fullName evidence="2">DUF397 domain-containing protein</fullName>
    </submittedName>
</protein>
<dbReference type="Pfam" id="PF04149">
    <property type="entry name" value="DUF397"/>
    <property type="match status" value="1"/>
</dbReference>
<dbReference type="EMBL" id="CP031742">
    <property type="protein sequence ID" value="AXQ54742.1"/>
    <property type="molecule type" value="Genomic_DNA"/>
</dbReference>
<dbReference type="InterPro" id="IPR007278">
    <property type="entry name" value="DUF397"/>
</dbReference>
<dbReference type="KEGG" id="sky:D0C37_09110"/>
<organism evidence="2 3">
    <name type="scientific">Streptomyces koyangensis</name>
    <dbReference type="NCBI Taxonomy" id="188770"/>
    <lineage>
        <taxon>Bacteria</taxon>
        <taxon>Bacillati</taxon>
        <taxon>Actinomycetota</taxon>
        <taxon>Actinomycetes</taxon>
        <taxon>Kitasatosporales</taxon>
        <taxon>Streptomycetaceae</taxon>
        <taxon>Streptomyces</taxon>
        <taxon>Streptomyces aurantiacus group</taxon>
    </lineage>
</organism>
<evidence type="ECO:0000313" key="2">
    <source>
        <dbReference type="EMBL" id="AXQ54742.1"/>
    </source>
</evidence>
<proteinExistence type="predicted"/>
<sequence>MSTEELVWFKSSHSSGGDGDCVEVAKGSEAVHVRDSKFRKGPQLTLSLTAWAYFATYAPEA</sequence>
<name>A0A385D8N9_9ACTN</name>
<reference evidence="2 3" key="1">
    <citation type="submission" date="2018-08" db="EMBL/GenBank/DDBJ databases">
        <authorList>
            <person name="Ferrada E.E."/>
            <person name="Latorre B.A."/>
        </authorList>
    </citation>
    <scope>NUCLEOTIDE SEQUENCE [LARGE SCALE GENOMIC DNA]</scope>
    <source>
        <strain evidence="2 3">VK-A60T</strain>
    </source>
</reference>
<dbReference type="Proteomes" id="UP000259636">
    <property type="component" value="Chromosome"/>
</dbReference>
<accession>A0A385D8N9</accession>
<evidence type="ECO:0000313" key="3">
    <source>
        <dbReference type="Proteomes" id="UP000259636"/>
    </source>
</evidence>
<feature type="domain" description="DUF397" evidence="1">
    <location>
        <begin position="6"/>
        <end position="56"/>
    </location>
</feature>
<dbReference type="GeneID" id="300114354"/>